<dbReference type="EMBL" id="ANOH01000235">
    <property type="protein sequence ID" value="EMI55024.1"/>
    <property type="molecule type" value="Genomic_DNA"/>
</dbReference>
<feature type="region of interest" description="Disordered" evidence="1">
    <location>
        <begin position="1"/>
        <end position="28"/>
    </location>
</feature>
<evidence type="ECO:0000256" key="1">
    <source>
        <dbReference type="SAM" id="MobiDB-lite"/>
    </source>
</evidence>
<dbReference type="Proteomes" id="UP000011885">
    <property type="component" value="Unassembled WGS sequence"/>
</dbReference>
<evidence type="ECO:0000313" key="2">
    <source>
        <dbReference type="EMBL" id="EMI55024.1"/>
    </source>
</evidence>
<evidence type="ECO:0000313" key="3">
    <source>
        <dbReference type="Proteomes" id="UP000011885"/>
    </source>
</evidence>
<keyword evidence="3" id="KW-1185">Reference proteome</keyword>
<protein>
    <submittedName>
        <fullName evidence="2">Uncharacterized protein</fullName>
    </submittedName>
</protein>
<dbReference type="RefSeq" id="WP_008680841.1">
    <property type="nucleotide sequence ID" value="NZ_ANOH01000235.1"/>
</dbReference>
<reference evidence="2 3" key="1">
    <citation type="journal article" date="2013" name="Mar. Genomics">
        <title>Expression of sulfatases in Rhodopirellula baltica and the diversity of sulfatases in the genus Rhodopirellula.</title>
        <authorList>
            <person name="Wegner C.E."/>
            <person name="Richter-Heitmann T."/>
            <person name="Klindworth A."/>
            <person name="Klockow C."/>
            <person name="Richter M."/>
            <person name="Achstetter T."/>
            <person name="Glockner F.O."/>
            <person name="Harder J."/>
        </authorList>
    </citation>
    <scope>NUCLEOTIDE SEQUENCE [LARGE SCALE GENOMIC DNA]</scope>
    <source>
        <strain evidence="2 3">SM41</strain>
    </source>
</reference>
<accession>M5U167</accession>
<comment type="caution">
    <text evidence="2">The sequence shown here is derived from an EMBL/GenBank/DDBJ whole genome shotgun (WGS) entry which is preliminary data.</text>
</comment>
<dbReference type="PATRIC" id="fig|1263870.3.peg.3757"/>
<name>M5U167_9BACT</name>
<proteinExistence type="predicted"/>
<gene>
    <name evidence="2" type="ORF">RSSM_03535</name>
</gene>
<feature type="compositionally biased region" description="Polar residues" evidence="1">
    <location>
        <begin position="1"/>
        <end position="11"/>
    </location>
</feature>
<dbReference type="InterPro" id="IPR013320">
    <property type="entry name" value="ConA-like_dom_sf"/>
</dbReference>
<dbReference type="SUPFAM" id="SSF49899">
    <property type="entry name" value="Concanavalin A-like lectins/glucanases"/>
    <property type="match status" value="1"/>
</dbReference>
<organism evidence="2 3">
    <name type="scientific">Rhodopirellula sallentina SM41</name>
    <dbReference type="NCBI Taxonomy" id="1263870"/>
    <lineage>
        <taxon>Bacteria</taxon>
        <taxon>Pseudomonadati</taxon>
        <taxon>Planctomycetota</taxon>
        <taxon>Planctomycetia</taxon>
        <taxon>Pirellulales</taxon>
        <taxon>Pirellulaceae</taxon>
        <taxon>Rhodopirellula</taxon>
    </lineage>
</organism>
<dbReference type="AlphaFoldDB" id="M5U167"/>
<sequence length="460" mass="51536">MNQVDVNNLPLTSEGFRRERSPIGHSPMTGGGVRTCAVGFIASVVSLLAYCPDSHAADNAYERHVGVVTETPGLVAFWDFVRREPEGARRFVAHVPPHSENEFALDANNYVRDYWGTGRKATYDDFPLLGRGPFGQAIQIRRESDPSFRPLLMVPRERLHDSSIDIKGEDRPVSVVVWAIRESGNHNLAGIWHEGTDLKERSTKNIQHAVRGQRQYAVFAGLERSGSSCGHVSENGAGSFQYKYAMHKTYSQERSPEVPADSDREVLDQSWQCFAMTFDPEKEELKSWLGGEAERRWQDNIKQAIPQVYNAWLQAELHSVPGLQKGEDESYPHDQFYHPPEDKLVSSDTVSESAKRRVELKQFEYTRVRVTSELQGDGSWKVVDRDLVAVCKNPWWFPHPIYSPADSRSGGPFTIGRAIHSARSVGFTGWIGGVAVFDRALGASELKTLAEIPVIDSAQL</sequence>